<dbReference type="InterPro" id="IPR003780">
    <property type="entry name" value="COX15/CtaA_fam"/>
</dbReference>
<evidence type="ECO:0000256" key="10">
    <source>
        <dbReference type="ARBA" id="ARBA00044501"/>
    </source>
</evidence>
<comment type="caution">
    <text evidence="13">The sequence shown here is derived from an EMBL/GenBank/DDBJ whole genome shotgun (WGS) entry which is preliminary data.</text>
</comment>
<reference evidence="13 14" key="1">
    <citation type="submission" date="2018-05" db="EMBL/GenBank/DDBJ databases">
        <title>Zavarzinia sp. HR-AS.</title>
        <authorList>
            <person name="Lee Y."/>
            <person name="Jeon C.O."/>
        </authorList>
    </citation>
    <scope>NUCLEOTIDE SEQUENCE [LARGE SCALE GENOMIC DNA]</scope>
    <source>
        <strain evidence="13 14">HR-AS</strain>
    </source>
</reference>
<keyword evidence="7 12" id="KW-0408">Iron</keyword>
<evidence type="ECO:0000256" key="7">
    <source>
        <dbReference type="ARBA" id="ARBA00023004"/>
    </source>
</evidence>
<dbReference type="Proteomes" id="UP000245461">
    <property type="component" value="Unassembled WGS sequence"/>
</dbReference>
<feature type="transmembrane region" description="Helical" evidence="12">
    <location>
        <begin position="331"/>
        <end position="351"/>
    </location>
</feature>
<evidence type="ECO:0000256" key="5">
    <source>
        <dbReference type="ARBA" id="ARBA00022989"/>
    </source>
</evidence>
<dbReference type="Pfam" id="PF02628">
    <property type="entry name" value="COX15-CtaA"/>
    <property type="match status" value="1"/>
</dbReference>
<dbReference type="EMBL" id="QGLE01000001">
    <property type="protein sequence ID" value="PWR25765.1"/>
    <property type="molecule type" value="Genomic_DNA"/>
</dbReference>
<proteinExistence type="inferred from homology"/>
<keyword evidence="8 12" id="KW-0350">Heme biosynthesis</keyword>
<evidence type="ECO:0000256" key="4">
    <source>
        <dbReference type="ARBA" id="ARBA00022723"/>
    </source>
</evidence>
<evidence type="ECO:0000256" key="1">
    <source>
        <dbReference type="ARBA" id="ARBA00001970"/>
    </source>
</evidence>
<comment type="similarity">
    <text evidence="12">Belongs to the COX15/CtaA family. Type 2 subfamily.</text>
</comment>
<feature type="binding site" description="axial binding residue" evidence="12">
    <location>
        <position position="275"/>
    </location>
    <ligand>
        <name>heme</name>
        <dbReference type="ChEBI" id="CHEBI:30413"/>
    </ligand>
    <ligandPart>
        <name>Fe</name>
        <dbReference type="ChEBI" id="CHEBI:18248"/>
    </ligandPart>
</feature>
<evidence type="ECO:0000313" key="14">
    <source>
        <dbReference type="Proteomes" id="UP000245461"/>
    </source>
</evidence>
<evidence type="ECO:0000313" key="13">
    <source>
        <dbReference type="EMBL" id="PWR25765.1"/>
    </source>
</evidence>
<keyword evidence="9 12" id="KW-0472">Membrane</keyword>
<protein>
    <recommendedName>
        <fullName evidence="12">Heme A synthase</fullName>
        <shortName evidence="12">HAS</shortName>
        <ecNumber evidence="12">1.17.99.9</ecNumber>
    </recommendedName>
    <alternativeName>
        <fullName evidence="12">Cytochrome aa3-controlling protein</fullName>
    </alternativeName>
</protein>
<gene>
    <name evidence="12" type="primary">ctaA</name>
    <name evidence="13" type="ORF">DKG74_02055</name>
</gene>
<dbReference type="HAMAP" id="MF_01665">
    <property type="entry name" value="HemeA_synth_type2"/>
    <property type="match status" value="1"/>
</dbReference>
<organism evidence="13 14">
    <name type="scientific">Zavarzinia aquatilis</name>
    <dbReference type="NCBI Taxonomy" id="2211142"/>
    <lineage>
        <taxon>Bacteria</taxon>
        <taxon>Pseudomonadati</taxon>
        <taxon>Pseudomonadota</taxon>
        <taxon>Alphaproteobacteria</taxon>
        <taxon>Rhodospirillales</taxon>
        <taxon>Zavarziniaceae</taxon>
        <taxon>Zavarzinia</taxon>
    </lineage>
</organism>
<evidence type="ECO:0000256" key="11">
    <source>
        <dbReference type="ARBA" id="ARBA00048044"/>
    </source>
</evidence>
<evidence type="ECO:0000256" key="3">
    <source>
        <dbReference type="ARBA" id="ARBA00022692"/>
    </source>
</evidence>
<evidence type="ECO:0000256" key="2">
    <source>
        <dbReference type="ARBA" id="ARBA00004141"/>
    </source>
</evidence>
<dbReference type="EC" id="1.17.99.9" evidence="12"/>
<comment type="catalytic activity">
    <reaction evidence="11">
        <text>Fe(II)-heme o + 2 A + H2O = Fe(II)-heme a + 2 AH2</text>
        <dbReference type="Rhea" id="RHEA:63388"/>
        <dbReference type="ChEBI" id="CHEBI:13193"/>
        <dbReference type="ChEBI" id="CHEBI:15377"/>
        <dbReference type="ChEBI" id="CHEBI:17499"/>
        <dbReference type="ChEBI" id="CHEBI:60530"/>
        <dbReference type="ChEBI" id="CHEBI:61715"/>
        <dbReference type="EC" id="1.17.99.9"/>
    </reaction>
    <physiologicalReaction direction="left-to-right" evidence="11">
        <dbReference type="Rhea" id="RHEA:63389"/>
    </physiologicalReaction>
</comment>
<dbReference type="PANTHER" id="PTHR23289:SF2">
    <property type="entry name" value="CYTOCHROME C OXIDASE ASSEMBLY PROTEIN COX15 HOMOLOG"/>
    <property type="match status" value="1"/>
</dbReference>
<evidence type="ECO:0000256" key="9">
    <source>
        <dbReference type="ARBA" id="ARBA00023136"/>
    </source>
</evidence>
<keyword evidence="12" id="KW-1003">Cell membrane</keyword>
<name>A0A317EKI6_9PROT</name>
<comment type="function">
    <text evidence="12">Catalyzes the conversion of heme O to heme A by two successive hydroxylations of the methyl group at C8. The first hydroxylation forms heme I, the second hydroxylation results in an unstable dihydroxymethyl group, which spontaneously dehydrates, resulting in the formyl group of heme A.</text>
</comment>
<comment type="cofactor">
    <cofactor evidence="1 12">
        <name>heme b</name>
        <dbReference type="ChEBI" id="CHEBI:60344"/>
    </cofactor>
</comment>
<dbReference type="RefSeq" id="WP_109902074.1">
    <property type="nucleotide sequence ID" value="NZ_QGLE01000001.1"/>
</dbReference>
<feature type="binding site" description="axial binding residue" evidence="12">
    <location>
        <position position="336"/>
    </location>
    <ligand>
        <name>heme</name>
        <dbReference type="ChEBI" id="CHEBI:30413"/>
    </ligand>
    <ligandPart>
        <name>Fe</name>
        <dbReference type="ChEBI" id="CHEBI:18248"/>
    </ligandPart>
</feature>
<dbReference type="UniPathway" id="UPA00269">
    <property type="reaction ID" value="UER00713"/>
</dbReference>
<dbReference type="GO" id="GO:0005886">
    <property type="term" value="C:plasma membrane"/>
    <property type="evidence" value="ECO:0007669"/>
    <property type="project" value="UniProtKB-SubCell"/>
</dbReference>
<dbReference type="GO" id="GO:0120547">
    <property type="term" value="F:heme A synthase activity"/>
    <property type="evidence" value="ECO:0007669"/>
    <property type="project" value="UniProtKB-EC"/>
</dbReference>
<dbReference type="InterPro" id="IPR023754">
    <property type="entry name" value="HemeA_Synthase_type2"/>
</dbReference>
<comment type="subunit">
    <text evidence="12">Interacts with CtaB.</text>
</comment>
<keyword evidence="4 12" id="KW-0479">Metal-binding</keyword>
<dbReference type="PANTHER" id="PTHR23289">
    <property type="entry name" value="CYTOCHROME C OXIDASE ASSEMBLY PROTEIN COX15"/>
    <property type="match status" value="1"/>
</dbReference>
<evidence type="ECO:0000256" key="12">
    <source>
        <dbReference type="HAMAP-Rule" id="MF_01665"/>
    </source>
</evidence>
<keyword evidence="14" id="KW-1185">Reference proteome</keyword>
<accession>A0A317EKI6</accession>
<keyword evidence="6 12" id="KW-0560">Oxidoreductase</keyword>
<feature type="transmembrane region" description="Helical" evidence="12">
    <location>
        <begin position="281"/>
        <end position="297"/>
    </location>
</feature>
<keyword evidence="5 12" id="KW-1133">Transmembrane helix</keyword>
<feature type="transmembrane region" description="Helical" evidence="12">
    <location>
        <begin position="176"/>
        <end position="197"/>
    </location>
</feature>
<feature type="transmembrane region" description="Helical" evidence="12">
    <location>
        <begin position="209"/>
        <end position="233"/>
    </location>
</feature>
<feature type="transmembrane region" description="Helical" evidence="12">
    <location>
        <begin position="304"/>
        <end position="325"/>
    </location>
</feature>
<feature type="transmembrane region" description="Helical" evidence="12">
    <location>
        <begin position="112"/>
        <end position="130"/>
    </location>
</feature>
<dbReference type="GO" id="GO:0046872">
    <property type="term" value="F:metal ion binding"/>
    <property type="evidence" value="ECO:0007669"/>
    <property type="project" value="UniProtKB-KW"/>
</dbReference>
<dbReference type="GO" id="GO:0006784">
    <property type="term" value="P:heme A biosynthetic process"/>
    <property type="evidence" value="ECO:0007669"/>
    <property type="project" value="UniProtKB-UniRule"/>
</dbReference>
<keyword evidence="3 12" id="KW-0812">Transmembrane</keyword>
<evidence type="ECO:0000256" key="8">
    <source>
        <dbReference type="ARBA" id="ARBA00023133"/>
    </source>
</evidence>
<comment type="pathway">
    <text evidence="10 12">Porphyrin-containing compound metabolism; heme A biosynthesis; heme A from heme O: step 1/1.</text>
</comment>
<dbReference type="AlphaFoldDB" id="A0A317EKI6"/>
<comment type="subcellular location">
    <subcellularLocation>
        <location evidence="12">Cell membrane</location>
        <topology evidence="12">Multi-pass membrane protein</topology>
    </subcellularLocation>
    <subcellularLocation>
        <location evidence="2">Membrane</location>
        <topology evidence="2">Multi-pass membrane protein</topology>
    </subcellularLocation>
</comment>
<dbReference type="GO" id="GO:0016653">
    <property type="term" value="F:oxidoreductase activity, acting on NAD(P)H, heme protein as acceptor"/>
    <property type="evidence" value="ECO:0007669"/>
    <property type="project" value="TreeGrafter"/>
</dbReference>
<sequence length="359" mass="39475">MSLSGAYQQQSQAALAAPLPPAVNRPVARWLFFVSFLLLCMVVLGGVTRLTDSGLSITEWKPVTGAIPPLSEEAWQAEFTKYQQIPQYQQLNQGMSLHEFKQIYWFEWAHRLLGRLIGFAFFVPFLWFLLRGKLDRPMAWRLGGILVLGGSQGLLGWFMVASGLTERVSVSQYRLAAHLSLAFIIHAAVFWTALDLWRGRVVRVASAGLSRATAVVILLLFLQIVIGAFVAGLDAGLAYNTWPLMDGEIAPAGMFSHTPAWLDPFENTITIQFLHRRGAELVALAILGLFLAVRARVADPRAKAAAHGLLAMLVVQFLLGIWTLIEVVPVSLGAVHQAGAFVLFTLGLNLAHRLRRAAA</sequence>
<feature type="transmembrane region" description="Helical" evidence="12">
    <location>
        <begin position="30"/>
        <end position="50"/>
    </location>
</feature>
<feature type="transmembrane region" description="Helical" evidence="12">
    <location>
        <begin position="142"/>
        <end position="164"/>
    </location>
</feature>
<dbReference type="OrthoDB" id="9793156at2"/>
<evidence type="ECO:0000256" key="6">
    <source>
        <dbReference type="ARBA" id="ARBA00023002"/>
    </source>
</evidence>